<keyword evidence="9" id="KW-0443">Lipid metabolism</keyword>
<keyword evidence="6 13" id="KW-1133">Transmembrane helix</keyword>
<comment type="caution">
    <text evidence="15">The sequence shown here is derived from an EMBL/GenBank/DDBJ whole genome shotgun (WGS) entry which is preliminary data.</text>
</comment>
<comment type="cofactor">
    <cofactor evidence="12">
        <name>Fe(2+)</name>
        <dbReference type="ChEBI" id="CHEBI:29033"/>
    </cofactor>
</comment>
<evidence type="ECO:0000256" key="4">
    <source>
        <dbReference type="ARBA" id="ARBA00022692"/>
    </source>
</evidence>
<evidence type="ECO:0000259" key="14">
    <source>
        <dbReference type="Pfam" id="PF00487"/>
    </source>
</evidence>
<dbReference type="Pfam" id="PF00487">
    <property type="entry name" value="FA_desaturase"/>
    <property type="match status" value="1"/>
</dbReference>
<accession>A0AAV1KAA4</accession>
<dbReference type="GO" id="GO:0005506">
    <property type="term" value="F:iron ion binding"/>
    <property type="evidence" value="ECO:0007669"/>
    <property type="project" value="TreeGrafter"/>
</dbReference>
<keyword evidence="3 12" id="KW-0444">Lipid biosynthesis</keyword>
<sequence>MTTKDFAPVSSDGARENNKVETLIESTMVKNSHVLARVIGTDYTYRHKIVWKNAIGFLILHMLAIWGLFIFITGGVSLKTMLWSLLILFVSSEGVTIGAHRLYTHKSFSATPLLRAFLLLFQTIAGQNSMYIWCRDHRLHHRYSDTDADPHNSKRGFFFCHIGWLMSRKHPYVIEMGKRIDMSDLEADWMVMFQKKYYYPLYMIFALFIPVWVPIQYFGETFWNSLLVCYFFRYLLELNGAWLVNSAAHLYGTRPYDKNLQPVESWFVSFLTFGEGWHNYHHAFPWDYKAAELPTHFNTSAVIIQMFEKLGLAYDLKTVSPEMVAKRIFRTGDGTHYAFGNDEAKAAVTAIGPLHPLNPSYTTKYKAPKATLEDQGLPLFHEMDLINISSKTNNRNSTKA</sequence>
<evidence type="ECO:0000256" key="12">
    <source>
        <dbReference type="RuleBase" id="RU000581"/>
    </source>
</evidence>
<evidence type="ECO:0000256" key="7">
    <source>
        <dbReference type="ARBA" id="ARBA00023002"/>
    </source>
</evidence>
<evidence type="ECO:0000256" key="13">
    <source>
        <dbReference type="SAM" id="Phobius"/>
    </source>
</evidence>
<evidence type="ECO:0000256" key="10">
    <source>
        <dbReference type="ARBA" id="ARBA00023136"/>
    </source>
</evidence>
<evidence type="ECO:0000256" key="6">
    <source>
        <dbReference type="ARBA" id="ARBA00022989"/>
    </source>
</evidence>
<keyword evidence="5" id="KW-0276">Fatty acid metabolism</keyword>
<feature type="domain" description="Fatty acid desaturase" evidence="14">
    <location>
        <begin position="83"/>
        <end position="285"/>
    </location>
</feature>
<evidence type="ECO:0000313" key="16">
    <source>
        <dbReference type="Proteomes" id="UP001314205"/>
    </source>
</evidence>
<dbReference type="CDD" id="cd03505">
    <property type="entry name" value="Delta9-FADS-like"/>
    <property type="match status" value="1"/>
</dbReference>
<dbReference type="GO" id="GO:0004768">
    <property type="term" value="F:stearoyl-CoA 9-desaturase activity"/>
    <property type="evidence" value="ECO:0007669"/>
    <property type="project" value="TreeGrafter"/>
</dbReference>
<comment type="subcellular location">
    <subcellularLocation>
        <location evidence="1">Membrane</location>
        <topology evidence="1">Multi-pass membrane protein</topology>
    </subcellularLocation>
</comment>
<feature type="transmembrane region" description="Helical" evidence="13">
    <location>
        <begin position="197"/>
        <end position="215"/>
    </location>
</feature>
<comment type="domain">
    <text evidence="12">The histidine box domains are involved in binding the catalytic metal ions.</text>
</comment>
<reference evidence="15 16" key="1">
    <citation type="submission" date="2023-11" db="EMBL/GenBank/DDBJ databases">
        <authorList>
            <person name="Hedman E."/>
            <person name="Englund M."/>
            <person name="Stromberg M."/>
            <person name="Nyberg Akerstrom W."/>
            <person name="Nylinder S."/>
            <person name="Jareborg N."/>
            <person name="Kallberg Y."/>
            <person name="Kronander E."/>
        </authorList>
    </citation>
    <scope>NUCLEOTIDE SEQUENCE [LARGE SCALE GENOMIC DNA]</scope>
</reference>
<dbReference type="GO" id="GO:0005789">
    <property type="term" value="C:endoplasmic reticulum membrane"/>
    <property type="evidence" value="ECO:0007669"/>
    <property type="project" value="TreeGrafter"/>
</dbReference>
<evidence type="ECO:0000256" key="8">
    <source>
        <dbReference type="ARBA" id="ARBA00023004"/>
    </source>
</evidence>
<evidence type="ECO:0000256" key="2">
    <source>
        <dbReference type="ARBA" id="ARBA00009295"/>
    </source>
</evidence>
<evidence type="ECO:0000256" key="9">
    <source>
        <dbReference type="ARBA" id="ARBA00023098"/>
    </source>
</evidence>
<organism evidence="15 16">
    <name type="scientific">Parnassius mnemosyne</name>
    <name type="common">clouded apollo</name>
    <dbReference type="NCBI Taxonomy" id="213953"/>
    <lineage>
        <taxon>Eukaryota</taxon>
        <taxon>Metazoa</taxon>
        <taxon>Ecdysozoa</taxon>
        <taxon>Arthropoda</taxon>
        <taxon>Hexapoda</taxon>
        <taxon>Insecta</taxon>
        <taxon>Pterygota</taxon>
        <taxon>Neoptera</taxon>
        <taxon>Endopterygota</taxon>
        <taxon>Lepidoptera</taxon>
        <taxon>Glossata</taxon>
        <taxon>Ditrysia</taxon>
        <taxon>Papilionoidea</taxon>
        <taxon>Papilionidae</taxon>
        <taxon>Parnassiinae</taxon>
        <taxon>Parnassini</taxon>
        <taxon>Parnassius</taxon>
        <taxon>Driopa</taxon>
    </lineage>
</organism>
<dbReference type="Proteomes" id="UP001314205">
    <property type="component" value="Unassembled WGS sequence"/>
</dbReference>
<dbReference type="AlphaFoldDB" id="A0AAV1KAA4"/>
<name>A0AAV1KAA4_9NEOP</name>
<keyword evidence="8" id="KW-0408">Iron</keyword>
<dbReference type="PRINTS" id="PR00075">
    <property type="entry name" value="FACDDSATRASE"/>
</dbReference>
<gene>
    <name evidence="15" type="ORF">PARMNEM_LOCUS1235</name>
</gene>
<protein>
    <recommendedName>
        <fullName evidence="14">Fatty acid desaturase domain-containing protein</fullName>
    </recommendedName>
</protein>
<feature type="transmembrane region" description="Helical" evidence="13">
    <location>
        <begin position="81"/>
        <end position="102"/>
    </location>
</feature>
<evidence type="ECO:0000256" key="11">
    <source>
        <dbReference type="ARBA" id="ARBA00023160"/>
    </source>
</evidence>
<keyword evidence="4 12" id="KW-0812">Transmembrane</keyword>
<evidence type="ECO:0000256" key="3">
    <source>
        <dbReference type="ARBA" id="ARBA00022516"/>
    </source>
</evidence>
<comment type="similarity">
    <text evidence="2 12">Belongs to the fatty acid desaturase type 1 family.</text>
</comment>
<keyword evidence="10 13" id="KW-0472">Membrane</keyword>
<feature type="transmembrane region" description="Helical" evidence="13">
    <location>
        <begin position="54"/>
        <end position="74"/>
    </location>
</feature>
<evidence type="ECO:0000313" key="15">
    <source>
        <dbReference type="EMBL" id="CAK1579265.1"/>
    </source>
</evidence>
<dbReference type="InterPro" id="IPR015876">
    <property type="entry name" value="Acyl-CoA_DS"/>
</dbReference>
<evidence type="ECO:0000256" key="1">
    <source>
        <dbReference type="ARBA" id="ARBA00004141"/>
    </source>
</evidence>
<dbReference type="EMBL" id="CAVLGL010000002">
    <property type="protein sequence ID" value="CAK1579265.1"/>
    <property type="molecule type" value="Genomic_DNA"/>
</dbReference>
<dbReference type="PANTHER" id="PTHR11351:SF92">
    <property type="entry name" value="ACYL-COA DESATURASE 2-LIKE PROTEIN"/>
    <property type="match status" value="1"/>
</dbReference>
<keyword evidence="7 12" id="KW-0560">Oxidoreductase</keyword>
<evidence type="ECO:0000256" key="5">
    <source>
        <dbReference type="ARBA" id="ARBA00022832"/>
    </source>
</evidence>
<keyword evidence="16" id="KW-1185">Reference proteome</keyword>
<proteinExistence type="inferred from homology"/>
<dbReference type="PANTHER" id="PTHR11351">
    <property type="entry name" value="ACYL-COA DESATURASE"/>
    <property type="match status" value="1"/>
</dbReference>
<dbReference type="GO" id="GO:0006636">
    <property type="term" value="P:unsaturated fatty acid biosynthetic process"/>
    <property type="evidence" value="ECO:0007669"/>
    <property type="project" value="TreeGrafter"/>
</dbReference>
<dbReference type="InterPro" id="IPR005804">
    <property type="entry name" value="FA_desaturase_dom"/>
</dbReference>
<keyword evidence="11 12" id="KW-0275">Fatty acid biosynthesis</keyword>